<accession>A0ABR1XQD9</accession>
<evidence type="ECO:0000313" key="6">
    <source>
        <dbReference type="EMBL" id="KAK8163919.1"/>
    </source>
</evidence>
<proteinExistence type="inferred from homology"/>
<dbReference type="PANTHER" id="PTHR33337">
    <property type="entry name" value="GFA DOMAIN-CONTAINING PROTEIN"/>
    <property type="match status" value="1"/>
</dbReference>
<dbReference type="EMBL" id="JBBWUH010000006">
    <property type="protein sequence ID" value="KAK8163919.1"/>
    <property type="molecule type" value="Genomic_DNA"/>
</dbReference>
<keyword evidence="2" id="KW-0479">Metal-binding</keyword>
<comment type="caution">
    <text evidence="6">The sequence shown here is derived from an EMBL/GenBank/DDBJ whole genome shotgun (WGS) entry which is preliminary data.</text>
</comment>
<dbReference type="Pfam" id="PF04828">
    <property type="entry name" value="GFA"/>
    <property type="match status" value="1"/>
</dbReference>
<dbReference type="InterPro" id="IPR011057">
    <property type="entry name" value="Mss4-like_sf"/>
</dbReference>
<organism evidence="6 7">
    <name type="scientific">Phyllosticta citrichinensis</name>
    <dbReference type="NCBI Taxonomy" id="1130410"/>
    <lineage>
        <taxon>Eukaryota</taxon>
        <taxon>Fungi</taxon>
        <taxon>Dikarya</taxon>
        <taxon>Ascomycota</taxon>
        <taxon>Pezizomycotina</taxon>
        <taxon>Dothideomycetes</taxon>
        <taxon>Dothideomycetes incertae sedis</taxon>
        <taxon>Botryosphaeriales</taxon>
        <taxon>Phyllostictaceae</taxon>
        <taxon>Phyllosticta</taxon>
    </lineage>
</organism>
<gene>
    <name evidence="6" type="ORF">IWX90DRAFT_435525</name>
</gene>
<evidence type="ECO:0000256" key="3">
    <source>
        <dbReference type="ARBA" id="ARBA00022833"/>
    </source>
</evidence>
<dbReference type="Gene3D" id="3.90.1590.10">
    <property type="entry name" value="glutathione-dependent formaldehyde- activating enzyme (gfa)"/>
    <property type="match status" value="1"/>
</dbReference>
<evidence type="ECO:0000256" key="1">
    <source>
        <dbReference type="ARBA" id="ARBA00005495"/>
    </source>
</evidence>
<reference evidence="6 7" key="1">
    <citation type="journal article" date="2022" name="G3 (Bethesda)">
        <title>Enemy or ally: a genomic approach to elucidate the lifestyle of Phyllosticta citrichinaensis.</title>
        <authorList>
            <person name="Buijs V.A."/>
            <person name="Groenewald J.Z."/>
            <person name="Haridas S."/>
            <person name="LaButti K.M."/>
            <person name="Lipzen A."/>
            <person name="Martin F.M."/>
            <person name="Barry K."/>
            <person name="Grigoriev I.V."/>
            <person name="Crous P.W."/>
            <person name="Seidl M.F."/>
        </authorList>
    </citation>
    <scope>NUCLEOTIDE SEQUENCE [LARGE SCALE GENOMIC DNA]</scope>
    <source>
        <strain evidence="6 7">CBS 129764</strain>
    </source>
</reference>
<dbReference type="PANTHER" id="PTHR33337:SF40">
    <property type="entry name" value="CENP-V_GFA DOMAIN-CONTAINING PROTEIN-RELATED"/>
    <property type="match status" value="1"/>
</dbReference>
<sequence length="147" mass="16048">MELTGSCCCRAITYEIKLQSANDTRTSLCHCKNCKKAFGTNYSLTAKIPHEAFKYTQGKPKEHAADNDSGTAIYREFCDTCGSFILEYGEAAKFDSRYVCVGSLDDPEALPLAGCLRRVQNAGEGSVQNSKSISEGDLRLLEIIVAC</sequence>
<evidence type="ECO:0000313" key="7">
    <source>
        <dbReference type="Proteomes" id="UP001456524"/>
    </source>
</evidence>
<evidence type="ECO:0000256" key="2">
    <source>
        <dbReference type="ARBA" id="ARBA00022723"/>
    </source>
</evidence>
<comment type="similarity">
    <text evidence="1">Belongs to the Gfa family.</text>
</comment>
<name>A0ABR1XQD9_9PEZI</name>
<keyword evidence="7" id="KW-1185">Reference proteome</keyword>
<dbReference type="SUPFAM" id="SSF51316">
    <property type="entry name" value="Mss4-like"/>
    <property type="match status" value="1"/>
</dbReference>
<keyword evidence="3" id="KW-0862">Zinc</keyword>
<dbReference type="PROSITE" id="PS51891">
    <property type="entry name" value="CENP_V_GFA"/>
    <property type="match status" value="1"/>
</dbReference>
<evidence type="ECO:0000259" key="5">
    <source>
        <dbReference type="PROSITE" id="PS51891"/>
    </source>
</evidence>
<feature type="domain" description="CENP-V/GFA" evidence="5">
    <location>
        <begin position="3"/>
        <end position="128"/>
    </location>
</feature>
<dbReference type="Proteomes" id="UP001456524">
    <property type="component" value="Unassembled WGS sequence"/>
</dbReference>
<dbReference type="InterPro" id="IPR006913">
    <property type="entry name" value="CENP-V/GFA"/>
</dbReference>
<keyword evidence="4" id="KW-0456">Lyase</keyword>
<protein>
    <submittedName>
        <fullName evidence="6">DUF636 domain protein</fullName>
    </submittedName>
</protein>
<evidence type="ECO:0000256" key="4">
    <source>
        <dbReference type="ARBA" id="ARBA00023239"/>
    </source>
</evidence>